<dbReference type="Proteomes" id="UP001595783">
    <property type="component" value="Unassembled WGS sequence"/>
</dbReference>
<accession>A0ABV7ZI34</accession>
<evidence type="ECO:0000313" key="1">
    <source>
        <dbReference type="EMBL" id="MFC3847835.1"/>
    </source>
</evidence>
<dbReference type="EMBL" id="JBHRZO010000021">
    <property type="protein sequence ID" value="MFC3847835.1"/>
    <property type="molecule type" value="Genomic_DNA"/>
</dbReference>
<protein>
    <submittedName>
        <fullName evidence="1">Uncharacterized protein</fullName>
    </submittedName>
</protein>
<keyword evidence="2" id="KW-1185">Reference proteome</keyword>
<sequence length="53" mass="6029">MVKLQEGTTTIPSVIELSDALEYLRFFGLIRSIDVSFNDAKRVSLNSELEERP</sequence>
<reference evidence="2" key="1">
    <citation type="journal article" date="2019" name="Int. J. Syst. Evol. Microbiol.">
        <title>The Global Catalogue of Microorganisms (GCM) 10K type strain sequencing project: providing services to taxonomists for standard genome sequencing and annotation.</title>
        <authorList>
            <consortium name="The Broad Institute Genomics Platform"/>
            <consortium name="The Broad Institute Genome Sequencing Center for Infectious Disease"/>
            <person name="Wu L."/>
            <person name="Ma J."/>
        </authorList>
    </citation>
    <scope>NUCLEOTIDE SEQUENCE [LARGE SCALE GENOMIC DNA]</scope>
    <source>
        <strain evidence="2">CCUG 53816</strain>
    </source>
</reference>
<comment type="caution">
    <text evidence="1">The sequence shown here is derived from an EMBL/GenBank/DDBJ whole genome shotgun (WGS) entry which is preliminary data.</text>
</comment>
<evidence type="ECO:0000313" key="2">
    <source>
        <dbReference type="Proteomes" id="UP001595783"/>
    </source>
</evidence>
<gene>
    <name evidence="1" type="ORF">ACFOPX_04720</name>
</gene>
<organism evidence="1 2">
    <name type="scientific">Helicobacter baculiformis</name>
    <dbReference type="NCBI Taxonomy" id="427351"/>
    <lineage>
        <taxon>Bacteria</taxon>
        <taxon>Pseudomonadati</taxon>
        <taxon>Campylobacterota</taxon>
        <taxon>Epsilonproteobacteria</taxon>
        <taxon>Campylobacterales</taxon>
        <taxon>Helicobacteraceae</taxon>
        <taxon>Helicobacter</taxon>
    </lineage>
</organism>
<dbReference type="RefSeq" id="WP_158653140.1">
    <property type="nucleotide sequence ID" value="NZ_FZMF01000071.1"/>
</dbReference>
<proteinExistence type="predicted"/>
<name>A0ABV7ZI34_9HELI</name>